<organism evidence="1 2">
    <name type="scientific">Lactobacillus helveticus</name>
    <name type="common">Lactobacillus suntoryeus</name>
    <dbReference type="NCBI Taxonomy" id="1587"/>
    <lineage>
        <taxon>Bacteria</taxon>
        <taxon>Bacillati</taxon>
        <taxon>Bacillota</taxon>
        <taxon>Bacilli</taxon>
        <taxon>Lactobacillales</taxon>
        <taxon>Lactobacillaceae</taxon>
        <taxon>Lactobacillus</taxon>
    </lineage>
</organism>
<evidence type="ECO:0000313" key="2">
    <source>
        <dbReference type="Proteomes" id="UP000601587"/>
    </source>
</evidence>
<dbReference type="RefSeq" id="WP_173004063.1">
    <property type="nucleotide sequence ID" value="NZ_WCGB01000005.1"/>
</dbReference>
<dbReference type="AlphaFoldDB" id="A0A9Q5BWF9"/>
<dbReference type="Proteomes" id="UP000601587">
    <property type="component" value="Unassembled WGS sequence"/>
</dbReference>
<name>A0A9Q5BWF9_LACHE</name>
<comment type="caution">
    <text evidence="1">The sequence shown here is derived from an EMBL/GenBank/DDBJ whole genome shotgun (WGS) entry which is preliminary data.</text>
</comment>
<evidence type="ECO:0000313" key="1">
    <source>
        <dbReference type="EMBL" id="NRN90959.1"/>
    </source>
</evidence>
<dbReference type="EMBL" id="WCGB01000005">
    <property type="protein sequence ID" value="NRN90959.1"/>
    <property type="molecule type" value="Genomic_DNA"/>
</dbReference>
<protein>
    <submittedName>
        <fullName evidence="1">Uncharacterized protein</fullName>
    </submittedName>
</protein>
<sequence length="143" mass="15454">MANIFADGEELLNKKDFDKKVNIANSIGNDLDYKSLVASANWSDIFGVNTGTDWSTRLNLLRIAQTNQSKFFFGNNSTAIFFGSGDTKGGLEVGYTDHVATIIGGNNPNIVWSESVAWKSDIAKLEQEIADLKKQNGGGTATS</sequence>
<accession>A0A9Q5BWF9</accession>
<proteinExistence type="predicted"/>
<gene>
    <name evidence="1" type="ORF">IMAU50013_00485</name>
</gene>
<reference evidence="1" key="1">
    <citation type="submission" date="2019-09" db="EMBL/GenBank/DDBJ databases">
        <title>Comparative genomic analysis of Lactobacillus helveticus.</title>
        <authorList>
            <person name="Zhang H."/>
            <person name="Chen Y."/>
            <person name="Zhong Z."/>
        </authorList>
    </citation>
    <scope>NUCLEOTIDE SEQUENCE</scope>
    <source>
        <strain evidence="1">IMAU50013</strain>
    </source>
</reference>